<sequence>MTTTDDSDYLVPADGPAESDGAARFYGKYRGTVVSNVDPLGLGRIQAFVPDVLAVLPSTWAMPCVPFAGPQCGTWAVPPVGAGVWMEFEQGDPDHPIWTGGFWGSPAEVPVLARAGVPASPSIVLQTLGQNTVAVSDSAGAAGGILLKARGGASISVNDQGIVLQNGRGASLALTGKQVLINLDALVVQ</sequence>
<gene>
    <name evidence="2" type="ORF">OIE73_03495</name>
</gene>
<evidence type="ECO:0000313" key="2">
    <source>
        <dbReference type="EMBL" id="WSD04910.1"/>
    </source>
</evidence>
<evidence type="ECO:0000313" key="3">
    <source>
        <dbReference type="Proteomes" id="UP001335325"/>
    </source>
</evidence>
<name>A0ABZ1GG49_9ACTN</name>
<reference evidence="2 3" key="1">
    <citation type="submission" date="2022-10" db="EMBL/GenBank/DDBJ databases">
        <title>The complete genomes of actinobacterial strains from the NBC collection.</title>
        <authorList>
            <person name="Joergensen T.S."/>
            <person name="Alvarez Arevalo M."/>
            <person name="Sterndorff E.B."/>
            <person name="Faurdal D."/>
            <person name="Vuksanovic O."/>
            <person name="Mourched A.-S."/>
            <person name="Charusanti P."/>
            <person name="Shaw S."/>
            <person name="Blin K."/>
            <person name="Weber T."/>
        </authorList>
    </citation>
    <scope>NUCLEOTIDE SEQUENCE [LARGE SCALE GENOMIC DNA]</scope>
    <source>
        <strain evidence="2 3">NBC 01753</strain>
    </source>
</reference>
<protein>
    <submittedName>
        <fullName evidence="2">Phage baseplate assembly protein V</fullName>
    </submittedName>
</protein>
<feature type="domain" description="Gp5/Type VI secretion system Vgr protein OB-fold" evidence="1">
    <location>
        <begin position="29"/>
        <end position="103"/>
    </location>
</feature>
<dbReference type="RefSeq" id="WP_326751204.1">
    <property type="nucleotide sequence ID" value="NZ_CP109134.1"/>
</dbReference>
<proteinExistence type="predicted"/>
<dbReference type="GeneID" id="91541603"/>
<dbReference type="EMBL" id="CP109134">
    <property type="protein sequence ID" value="WSD04910.1"/>
    <property type="molecule type" value="Genomic_DNA"/>
</dbReference>
<dbReference type="SUPFAM" id="SSF69255">
    <property type="entry name" value="gp5 N-terminal domain-like"/>
    <property type="match status" value="1"/>
</dbReference>
<dbReference type="InterPro" id="IPR006531">
    <property type="entry name" value="Gp5/Vgr_OB"/>
</dbReference>
<dbReference type="InterPro" id="IPR037026">
    <property type="entry name" value="Vgr_OB-fold_dom_sf"/>
</dbReference>
<dbReference type="Gene3D" id="2.40.50.230">
    <property type="entry name" value="Gp5 N-terminal domain"/>
    <property type="match status" value="1"/>
</dbReference>
<dbReference type="Proteomes" id="UP001335325">
    <property type="component" value="Chromosome"/>
</dbReference>
<organism evidence="2 3">
    <name type="scientific">Streptomyces hirsutus</name>
    <dbReference type="NCBI Taxonomy" id="35620"/>
    <lineage>
        <taxon>Bacteria</taxon>
        <taxon>Bacillati</taxon>
        <taxon>Actinomycetota</taxon>
        <taxon>Actinomycetes</taxon>
        <taxon>Kitasatosporales</taxon>
        <taxon>Streptomycetaceae</taxon>
        <taxon>Streptomyces</taxon>
    </lineage>
</organism>
<accession>A0ABZ1GG49</accession>
<evidence type="ECO:0000259" key="1">
    <source>
        <dbReference type="Pfam" id="PF04717"/>
    </source>
</evidence>
<keyword evidence="3" id="KW-1185">Reference proteome</keyword>
<dbReference type="Pfam" id="PF04717">
    <property type="entry name" value="Phage_base_V"/>
    <property type="match status" value="1"/>
</dbReference>